<feature type="compositionally biased region" description="Polar residues" evidence="1">
    <location>
        <begin position="146"/>
        <end position="156"/>
    </location>
</feature>
<dbReference type="EMBL" id="CAJHJT010000034">
    <property type="protein sequence ID" value="CAD7005636.1"/>
    <property type="molecule type" value="Genomic_DNA"/>
</dbReference>
<feature type="region of interest" description="Disordered" evidence="1">
    <location>
        <begin position="121"/>
        <end position="163"/>
    </location>
</feature>
<gene>
    <name evidence="2" type="ORF">CCAP1982_LOCUS13994</name>
</gene>
<dbReference type="Proteomes" id="UP000606786">
    <property type="component" value="Unassembled WGS sequence"/>
</dbReference>
<comment type="caution">
    <text evidence="2">The sequence shown here is derived from an EMBL/GenBank/DDBJ whole genome shotgun (WGS) entry which is preliminary data.</text>
</comment>
<evidence type="ECO:0000313" key="2">
    <source>
        <dbReference type="EMBL" id="CAD7005636.1"/>
    </source>
</evidence>
<protein>
    <submittedName>
        <fullName evidence="2">(Mediterranean fruit fly) hypothetical protein</fullName>
    </submittedName>
</protein>
<organism evidence="2 3">
    <name type="scientific">Ceratitis capitata</name>
    <name type="common">Mediterranean fruit fly</name>
    <name type="synonym">Tephritis capitata</name>
    <dbReference type="NCBI Taxonomy" id="7213"/>
    <lineage>
        <taxon>Eukaryota</taxon>
        <taxon>Metazoa</taxon>
        <taxon>Ecdysozoa</taxon>
        <taxon>Arthropoda</taxon>
        <taxon>Hexapoda</taxon>
        <taxon>Insecta</taxon>
        <taxon>Pterygota</taxon>
        <taxon>Neoptera</taxon>
        <taxon>Endopterygota</taxon>
        <taxon>Diptera</taxon>
        <taxon>Brachycera</taxon>
        <taxon>Muscomorpha</taxon>
        <taxon>Tephritoidea</taxon>
        <taxon>Tephritidae</taxon>
        <taxon>Ceratitis</taxon>
        <taxon>Ceratitis</taxon>
    </lineage>
</organism>
<feature type="compositionally biased region" description="Low complexity" evidence="1">
    <location>
        <begin position="123"/>
        <end position="145"/>
    </location>
</feature>
<proteinExistence type="predicted"/>
<reference evidence="2" key="1">
    <citation type="submission" date="2020-11" db="EMBL/GenBank/DDBJ databases">
        <authorList>
            <person name="Whitehead M."/>
        </authorList>
    </citation>
    <scope>NUCLEOTIDE SEQUENCE</scope>
    <source>
        <strain evidence="2">EGII</strain>
    </source>
</reference>
<sequence>MKKKHLQLRELLFAVLVVRSLWYGVTSSELWSFMNDFGIEHTTEIYALYRNGGVKGVQPTESLQLQQQQQLKTGELQLRFRMLFAACTTAAPKPLQHSAHVANNLGQQQLTTLQQLKDQHMMSFSSTSSSSSSSASSATSVSSSAMQTPAQMSPQHQVAATGNAVTAATVAAAVAARASEEAKAPLNE</sequence>
<dbReference type="AlphaFoldDB" id="A0A811V738"/>
<name>A0A811V738_CERCA</name>
<accession>A0A811V738</accession>
<dbReference type="OrthoDB" id="79771at2759"/>
<keyword evidence="3" id="KW-1185">Reference proteome</keyword>
<evidence type="ECO:0000313" key="3">
    <source>
        <dbReference type="Proteomes" id="UP000606786"/>
    </source>
</evidence>
<evidence type="ECO:0000256" key="1">
    <source>
        <dbReference type="SAM" id="MobiDB-lite"/>
    </source>
</evidence>